<keyword evidence="1" id="KW-0812">Transmembrane</keyword>
<dbReference type="Proteomes" id="UP000299102">
    <property type="component" value="Unassembled WGS sequence"/>
</dbReference>
<name>A0A4C1VCC1_EUMVA</name>
<organism evidence="2 3">
    <name type="scientific">Eumeta variegata</name>
    <name type="common">Bagworm moth</name>
    <name type="synonym">Eumeta japonica</name>
    <dbReference type="NCBI Taxonomy" id="151549"/>
    <lineage>
        <taxon>Eukaryota</taxon>
        <taxon>Metazoa</taxon>
        <taxon>Ecdysozoa</taxon>
        <taxon>Arthropoda</taxon>
        <taxon>Hexapoda</taxon>
        <taxon>Insecta</taxon>
        <taxon>Pterygota</taxon>
        <taxon>Neoptera</taxon>
        <taxon>Endopterygota</taxon>
        <taxon>Lepidoptera</taxon>
        <taxon>Glossata</taxon>
        <taxon>Ditrysia</taxon>
        <taxon>Tineoidea</taxon>
        <taxon>Psychidae</taxon>
        <taxon>Oiketicinae</taxon>
        <taxon>Eumeta</taxon>
    </lineage>
</organism>
<feature type="transmembrane region" description="Helical" evidence="1">
    <location>
        <begin position="15"/>
        <end position="34"/>
    </location>
</feature>
<evidence type="ECO:0000256" key="1">
    <source>
        <dbReference type="SAM" id="Phobius"/>
    </source>
</evidence>
<evidence type="ECO:0000313" key="3">
    <source>
        <dbReference type="Proteomes" id="UP000299102"/>
    </source>
</evidence>
<comment type="caution">
    <text evidence="2">The sequence shown here is derived from an EMBL/GenBank/DDBJ whole genome shotgun (WGS) entry which is preliminary data.</text>
</comment>
<sequence>MSRRSGPCRTTRSNVYSSLSLTVTPSYFLALFGYPRRRYAITSFTCAVSAGPSVRPWSVVSLQGLCLSFVTLSERDQPGLLCLQSATVYLIIRDSGPGTRRSFVSTENVKITSTEGAAAKFSRSDVILTSRRYRIGRFDRP</sequence>
<keyword evidence="1" id="KW-1133">Transmembrane helix</keyword>
<dbReference type="AlphaFoldDB" id="A0A4C1VCC1"/>
<evidence type="ECO:0000313" key="2">
    <source>
        <dbReference type="EMBL" id="GBP36426.1"/>
    </source>
</evidence>
<dbReference type="EMBL" id="BGZK01000318">
    <property type="protein sequence ID" value="GBP36426.1"/>
    <property type="molecule type" value="Genomic_DNA"/>
</dbReference>
<keyword evidence="3" id="KW-1185">Reference proteome</keyword>
<accession>A0A4C1VCC1</accession>
<protein>
    <submittedName>
        <fullName evidence="2">Uncharacterized protein</fullName>
    </submittedName>
</protein>
<reference evidence="2 3" key="1">
    <citation type="journal article" date="2019" name="Commun. Biol.">
        <title>The bagworm genome reveals a unique fibroin gene that provides high tensile strength.</title>
        <authorList>
            <person name="Kono N."/>
            <person name="Nakamura H."/>
            <person name="Ohtoshi R."/>
            <person name="Tomita M."/>
            <person name="Numata K."/>
            <person name="Arakawa K."/>
        </authorList>
    </citation>
    <scope>NUCLEOTIDE SEQUENCE [LARGE SCALE GENOMIC DNA]</scope>
</reference>
<keyword evidence="1" id="KW-0472">Membrane</keyword>
<gene>
    <name evidence="2" type="ORF">EVAR_88006_1</name>
</gene>
<proteinExistence type="predicted"/>